<evidence type="ECO:0000256" key="3">
    <source>
        <dbReference type="ARBA" id="ARBA00011048"/>
    </source>
</evidence>
<accession>A0A9D1CJB8</accession>
<dbReference type="SUPFAM" id="SSF51905">
    <property type="entry name" value="FAD/NAD(P)-binding domain"/>
    <property type="match status" value="1"/>
</dbReference>
<dbReference type="InterPro" id="IPR001155">
    <property type="entry name" value="OxRdtase_FMN_N"/>
</dbReference>
<feature type="domain" description="FAD/NAD(P)-binding" evidence="11">
    <location>
        <begin position="388"/>
        <end position="624"/>
    </location>
</feature>
<comment type="cofactor">
    <cofactor evidence="1">
        <name>FMN</name>
        <dbReference type="ChEBI" id="CHEBI:58210"/>
    </cofactor>
</comment>
<evidence type="ECO:0000313" key="12">
    <source>
        <dbReference type="EMBL" id="HIQ64011.1"/>
    </source>
</evidence>
<evidence type="ECO:0000256" key="6">
    <source>
        <dbReference type="ARBA" id="ARBA00022723"/>
    </source>
</evidence>
<evidence type="ECO:0000256" key="5">
    <source>
        <dbReference type="ARBA" id="ARBA00022643"/>
    </source>
</evidence>
<dbReference type="Pfam" id="PF07992">
    <property type="entry name" value="Pyr_redox_2"/>
    <property type="match status" value="1"/>
</dbReference>
<evidence type="ECO:0000256" key="8">
    <source>
        <dbReference type="ARBA" id="ARBA00023004"/>
    </source>
</evidence>
<evidence type="ECO:0000256" key="7">
    <source>
        <dbReference type="ARBA" id="ARBA00023002"/>
    </source>
</evidence>
<comment type="similarity">
    <text evidence="3">In the N-terminal section; belongs to the NADH:flavin oxidoreductase/NADH oxidase family.</text>
</comment>
<name>A0A9D1CJB8_9FIRM</name>
<dbReference type="InterPro" id="IPR036188">
    <property type="entry name" value="FAD/NAD-bd_sf"/>
</dbReference>
<dbReference type="AlphaFoldDB" id="A0A9D1CJB8"/>
<evidence type="ECO:0000256" key="9">
    <source>
        <dbReference type="ARBA" id="ARBA00023014"/>
    </source>
</evidence>
<dbReference type="GO" id="GO:0010181">
    <property type="term" value="F:FMN binding"/>
    <property type="evidence" value="ECO:0007669"/>
    <property type="project" value="InterPro"/>
</dbReference>
<keyword evidence="6" id="KW-0479">Metal-binding</keyword>
<evidence type="ECO:0000259" key="10">
    <source>
        <dbReference type="Pfam" id="PF00724"/>
    </source>
</evidence>
<dbReference type="PANTHER" id="PTHR42917">
    <property type="entry name" value="2,4-DIENOYL-COA REDUCTASE"/>
    <property type="match status" value="1"/>
</dbReference>
<organism evidence="12 13">
    <name type="scientific">Candidatus Avichristensenella intestinipullorum</name>
    <dbReference type="NCBI Taxonomy" id="2840693"/>
    <lineage>
        <taxon>Bacteria</taxon>
        <taxon>Bacillati</taxon>
        <taxon>Bacillota</taxon>
        <taxon>Clostridia</taxon>
        <taxon>Candidatus Avichristensenella</taxon>
    </lineage>
</organism>
<keyword evidence="9" id="KW-0411">Iron-sulfur</keyword>
<keyword evidence="5" id="KW-0288">FMN</keyword>
<sequence length="645" mass="70909">MSNQFPTLFSPCKIGNVEIKNRICKAPQTTGLSHMDGTVSERLVRCYEDLAKGEVGMIIVEYAYVDRKFSKSASNQLGICDDEFMVGLGWLADTIKNNDCVPCIQIEHCGRQRFLGPPMKSASSNPWPLMYERYGQAAIPEELTIAEIHQLVEDFGKAAWRAKTAGFQVVEIHGAHGYLITNFLSPFTNQRTDWFGGSRENRFRFLEMVFKRCKEYVGEDFPIIVRLSGTDYEPNGMTIEDTIYYAKRLEELGCAAIDVSGGDHHQMVHQVTPMQLSRGHNVWAAEAIKKEVSIPVFATGSITLPDYAEEILASGKADFISMGRPLLADPYWAKKAMEGRPEDIAPCIRCNEGCLDRGNHLGKSINCTMNPTLGFEDALAIRPAQTPKKVAVVGGGPAGLKAADTLALRGHQVTLFEKRKLGGYLHEASYPEFKADIRDALRYLTTQVKKRGIAIVEKAATAEDLKDFDAVVLAAGASPVRLPVPGSDRDHVMPAVDILTAEAKQPAGRLVVVGGGLIGTETAVLLSQVEGNQVTIVEMLPEIMRECSDCDRIVYSDMIRENGIRVLTSTQVREISDAGVVVEKQGRQETIPADYVLVAVGMKPNNDLYQALKAMGKRVYNVGDSLQTGKIYDAIHTGYKAALKI</sequence>
<dbReference type="EMBL" id="DVFI01000146">
    <property type="protein sequence ID" value="HIQ64011.1"/>
    <property type="molecule type" value="Genomic_DNA"/>
</dbReference>
<dbReference type="Gene3D" id="3.40.50.720">
    <property type="entry name" value="NAD(P)-binding Rossmann-like Domain"/>
    <property type="match status" value="1"/>
</dbReference>
<evidence type="ECO:0000256" key="1">
    <source>
        <dbReference type="ARBA" id="ARBA00001917"/>
    </source>
</evidence>
<dbReference type="Gene3D" id="3.20.20.70">
    <property type="entry name" value="Aldolase class I"/>
    <property type="match status" value="1"/>
</dbReference>
<dbReference type="PRINTS" id="PR00368">
    <property type="entry name" value="FADPNR"/>
</dbReference>
<evidence type="ECO:0000259" key="11">
    <source>
        <dbReference type="Pfam" id="PF07992"/>
    </source>
</evidence>
<keyword evidence="4" id="KW-0285">Flavoprotein</keyword>
<dbReference type="Gene3D" id="3.50.50.60">
    <property type="entry name" value="FAD/NAD(P)-binding domain"/>
    <property type="match status" value="1"/>
</dbReference>
<evidence type="ECO:0000256" key="4">
    <source>
        <dbReference type="ARBA" id="ARBA00022630"/>
    </source>
</evidence>
<dbReference type="PANTHER" id="PTHR42917:SF2">
    <property type="entry name" value="2,4-DIENOYL-COA REDUCTASE [(2E)-ENOYL-COA-PRODUCING]"/>
    <property type="match status" value="1"/>
</dbReference>
<dbReference type="Proteomes" id="UP000886819">
    <property type="component" value="Unassembled WGS sequence"/>
</dbReference>
<dbReference type="GO" id="GO:0046872">
    <property type="term" value="F:metal ion binding"/>
    <property type="evidence" value="ECO:0007669"/>
    <property type="project" value="UniProtKB-KW"/>
</dbReference>
<dbReference type="InterPro" id="IPR023753">
    <property type="entry name" value="FAD/NAD-binding_dom"/>
</dbReference>
<proteinExistence type="inferred from homology"/>
<comment type="caution">
    <text evidence="12">The sequence shown here is derived from an EMBL/GenBank/DDBJ whole genome shotgun (WGS) entry which is preliminary data.</text>
</comment>
<evidence type="ECO:0000256" key="2">
    <source>
        <dbReference type="ARBA" id="ARBA00001966"/>
    </source>
</evidence>
<keyword evidence="8" id="KW-0408">Iron</keyword>
<gene>
    <name evidence="12" type="ORF">IAA66_10605</name>
</gene>
<reference evidence="12" key="2">
    <citation type="journal article" date="2021" name="PeerJ">
        <title>Extensive microbial diversity within the chicken gut microbiome revealed by metagenomics and culture.</title>
        <authorList>
            <person name="Gilroy R."/>
            <person name="Ravi A."/>
            <person name="Getino M."/>
            <person name="Pursley I."/>
            <person name="Horton D.L."/>
            <person name="Alikhan N.F."/>
            <person name="Baker D."/>
            <person name="Gharbi K."/>
            <person name="Hall N."/>
            <person name="Watson M."/>
            <person name="Adriaenssens E.M."/>
            <person name="Foster-Nyarko E."/>
            <person name="Jarju S."/>
            <person name="Secka A."/>
            <person name="Antonio M."/>
            <person name="Oren A."/>
            <person name="Chaudhuri R.R."/>
            <person name="La Ragione R."/>
            <person name="Hildebrand F."/>
            <person name="Pallen M.J."/>
        </authorList>
    </citation>
    <scope>NUCLEOTIDE SEQUENCE</scope>
    <source>
        <strain evidence="12">ChiHile30-977</strain>
    </source>
</reference>
<evidence type="ECO:0000313" key="13">
    <source>
        <dbReference type="Proteomes" id="UP000886819"/>
    </source>
</evidence>
<dbReference type="GO" id="GO:0016491">
    <property type="term" value="F:oxidoreductase activity"/>
    <property type="evidence" value="ECO:0007669"/>
    <property type="project" value="UniProtKB-KW"/>
</dbReference>
<dbReference type="InterPro" id="IPR013785">
    <property type="entry name" value="Aldolase_TIM"/>
</dbReference>
<dbReference type="InterPro" id="IPR051793">
    <property type="entry name" value="NADH:flavin_oxidoreductase"/>
</dbReference>
<comment type="cofactor">
    <cofactor evidence="2">
        <name>[4Fe-4S] cluster</name>
        <dbReference type="ChEBI" id="CHEBI:49883"/>
    </cofactor>
</comment>
<dbReference type="Pfam" id="PF00724">
    <property type="entry name" value="Oxidored_FMN"/>
    <property type="match status" value="1"/>
</dbReference>
<dbReference type="CDD" id="cd02803">
    <property type="entry name" value="OYE_like_FMN_family"/>
    <property type="match status" value="1"/>
</dbReference>
<dbReference type="GO" id="GO:0051536">
    <property type="term" value="F:iron-sulfur cluster binding"/>
    <property type="evidence" value="ECO:0007669"/>
    <property type="project" value="UniProtKB-KW"/>
</dbReference>
<feature type="domain" description="NADH:flavin oxidoreductase/NADH oxidase N-terminal" evidence="10">
    <location>
        <begin position="8"/>
        <end position="342"/>
    </location>
</feature>
<protein>
    <submittedName>
        <fullName evidence="12">FAD-dependent oxidoreductase</fullName>
    </submittedName>
</protein>
<dbReference type="SUPFAM" id="SSF51395">
    <property type="entry name" value="FMN-linked oxidoreductases"/>
    <property type="match status" value="1"/>
</dbReference>
<keyword evidence="7" id="KW-0560">Oxidoreductase</keyword>
<reference evidence="12" key="1">
    <citation type="submission" date="2020-10" db="EMBL/GenBank/DDBJ databases">
        <authorList>
            <person name="Gilroy R."/>
        </authorList>
    </citation>
    <scope>NUCLEOTIDE SEQUENCE</scope>
    <source>
        <strain evidence="12">ChiHile30-977</strain>
    </source>
</reference>